<sequence>MGSIVASTRTSLFQNVRVYWLAFIAYWGILLFGYDTSAHPEAPIEGDFSGGVVGNLYFEETFGIANSTGSINTKKSDEVSSNVVSVLQAGAFFGALLSAPISAKFGRKWPLFMYTLIFAIGAILTIIPSGNNPKRGLSEIYAGRVISGFGIGAITAVSPAFVSECSPKEVRGRITGLFQVMVASGIMVSYFINLGVGLHVHRDARIWRIPFGLQLVPAGLMALGLLTESPRYLASVGRNDEAINNLAYLRRSSAQSEPVILEMAEIEAAIQEEREARRSLGWREAFLGKGNVIRFFIAFMIFLLQQWSGQNSVTYYAPQIFASIGYTGTKNSLLASGILGVVKVVTVSIFIAFGVEKFGRKRFLFISSMGMGILFFIIGALLKTYPPPATSANDAPPSPSRASQAMAAMLYLEGVCYVIGWGPLPWIYVSEIFPTRTRHYGLSFASASQWLWNFVISKQTPIMKTELGYKLFLMFASLNIGALTIFALLIPETKGKSLEEMDVIFGAVDAKQRQEHIIANTLVRNQQLHKKSPRESISLDNKV</sequence>
<dbReference type="Pfam" id="PF00083">
    <property type="entry name" value="Sugar_tr"/>
    <property type="match status" value="1"/>
</dbReference>
<comment type="caution">
    <text evidence="11">The sequence shown here is derived from an EMBL/GenBank/DDBJ whole genome shotgun (WGS) entry which is preliminary data.</text>
</comment>
<feature type="transmembrane region" description="Helical" evidence="9">
    <location>
        <begin position="362"/>
        <end position="385"/>
    </location>
</feature>
<dbReference type="InterPro" id="IPR003663">
    <property type="entry name" value="Sugar/inositol_transpt"/>
</dbReference>
<evidence type="ECO:0000256" key="2">
    <source>
        <dbReference type="ARBA" id="ARBA00010992"/>
    </source>
</evidence>
<feature type="transmembrane region" description="Helical" evidence="9">
    <location>
        <begin position="286"/>
        <end position="307"/>
    </location>
</feature>
<evidence type="ECO:0000256" key="6">
    <source>
        <dbReference type="ARBA" id="ARBA00023136"/>
    </source>
</evidence>
<dbReference type="PROSITE" id="PS00216">
    <property type="entry name" value="SUGAR_TRANSPORT_1"/>
    <property type="match status" value="1"/>
</dbReference>
<evidence type="ECO:0000259" key="10">
    <source>
        <dbReference type="PROSITE" id="PS50850"/>
    </source>
</evidence>
<gene>
    <name evidence="11" type="ORF">F5050DRAFT_1714745</name>
</gene>
<dbReference type="InterPro" id="IPR005828">
    <property type="entry name" value="MFS_sugar_transport-like"/>
</dbReference>
<keyword evidence="3 8" id="KW-0813">Transport</keyword>
<evidence type="ECO:0000256" key="5">
    <source>
        <dbReference type="ARBA" id="ARBA00022989"/>
    </source>
</evidence>
<dbReference type="InterPro" id="IPR020846">
    <property type="entry name" value="MFS_dom"/>
</dbReference>
<keyword evidence="11" id="KW-0762">Sugar transport</keyword>
<keyword evidence="5 9" id="KW-1133">Transmembrane helix</keyword>
<dbReference type="InterPro" id="IPR050360">
    <property type="entry name" value="MFS_Sugar_Transporters"/>
</dbReference>
<name>A0ABQ8Q3U9_9AGAR</name>
<dbReference type="EMBL" id="MU790790">
    <property type="protein sequence ID" value="KAJ3993124.1"/>
    <property type="molecule type" value="Genomic_DNA"/>
</dbReference>
<accession>A0ABQ8Q3U9</accession>
<feature type="transmembrane region" description="Helical" evidence="9">
    <location>
        <begin position="141"/>
        <end position="162"/>
    </location>
</feature>
<evidence type="ECO:0000256" key="7">
    <source>
        <dbReference type="ARBA" id="ARBA00049119"/>
    </source>
</evidence>
<evidence type="ECO:0000256" key="8">
    <source>
        <dbReference type="RuleBase" id="RU003346"/>
    </source>
</evidence>
<dbReference type="PANTHER" id="PTHR48022:SF23">
    <property type="entry name" value="MAJOR FACILITATOR SUPERFAMILY (MFS) PROFILE DOMAIN-CONTAINING PROTEIN"/>
    <property type="match status" value="1"/>
</dbReference>
<feature type="transmembrane region" description="Helical" evidence="9">
    <location>
        <begin position="333"/>
        <end position="355"/>
    </location>
</feature>
<feature type="transmembrane region" description="Helical" evidence="9">
    <location>
        <begin position="469"/>
        <end position="490"/>
    </location>
</feature>
<dbReference type="Gene3D" id="1.20.1250.20">
    <property type="entry name" value="MFS general substrate transporter like domains"/>
    <property type="match status" value="1"/>
</dbReference>
<evidence type="ECO:0000313" key="11">
    <source>
        <dbReference type="EMBL" id="KAJ3993124.1"/>
    </source>
</evidence>
<dbReference type="SUPFAM" id="SSF103473">
    <property type="entry name" value="MFS general substrate transporter"/>
    <property type="match status" value="1"/>
</dbReference>
<proteinExistence type="inferred from homology"/>
<comment type="catalytic activity">
    <reaction evidence="7">
        <text>myo-inositol(out) + H(+)(out) = myo-inositol(in) + H(+)(in)</text>
        <dbReference type="Rhea" id="RHEA:60364"/>
        <dbReference type="ChEBI" id="CHEBI:15378"/>
        <dbReference type="ChEBI" id="CHEBI:17268"/>
    </reaction>
</comment>
<evidence type="ECO:0000256" key="9">
    <source>
        <dbReference type="SAM" id="Phobius"/>
    </source>
</evidence>
<dbReference type="Proteomes" id="UP001163828">
    <property type="component" value="Unassembled WGS sequence"/>
</dbReference>
<dbReference type="NCBIfam" id="TIGR00879">
    <property type="entry name" value="SP"/>
    <property type="match status" value="1"/>
</dbReference>
<feature type="domain" description="Major facilitator superfamily (MFS) profile" evidence="10">
    <location>
        <begin position="21"/>
        <end position="494"/>
    </location>
</feature>
<comment type="subcellular location">
    <subcellularLocation>
        <location evidence="1">Membrane</location>
        <topology evidence="1">Multi-pass membrane protein</topology>
    </subcellularLocation>
</comment>
<evidence type="ECO:0000256" key="4">
    <source>
        <dbReference type="ARBA" id="ARBA00022692"/>
    </source>
</evidence>
<dbReference type="InterPro" id="IPR005829">
    <property type="entry name" value="Sugar_transporter_CS"/>
</dbReference>
<feature type="transmembrane region" description="Helical" evidence="9">
    <location>
        <begin position="405"/>
        <end position="428"/>
    </location>
</feature>
<dbReference type="PROSITE" id="PS00217">
    <property type="entry name" value="SUGAR_TRANSPORT_2"/>
    <property type="match status" value="1"/>
</dbReference>
<protein>
    <submittedName>
        <fullName evidence="11">Sugar transporter</fullName>
    </submittedName>
</protein>
<dbReference type="InterPro" id="IPR036259">
    <property type="entry name" value="MFS_trans_sf"/>
</dbReference>
<evidence type="ECO:0000256" key="3">
    <source>
        <dbReference type="ARBA" id="ARBA00022448"/>
    </source>
</evidence>
<feature type="transmembrane region" description="Helical" evidence="9">
    <location>
        <begin position="79"/>
        <end position="99"/>
    </location>
</feature>
<dbReference type="PROSITE" id="PS50850">
    <property type="entry name" value="MFS"/>
    <property type="match status" value="1"/>
</dbReference>
<keyword evidence="6 9" id="KW-0472">Membrane</keyword>
<reference evidence="11" key="1">
    <citation type="submission" date="2022-08" db="EMBL/GenBank/DDBJ databases">
        <authorList>
            <consortium name="DOE Joint Genome Institute"/>
            <person name="Min B."/>
            <person name="Riley R."/>
            <person name="Sierra-Patev S."/>
            <person name="Naranjo-Ortiz M."/>
            <person name="Looney B."/>
            <person name="Konkel Z."/>
            <person name="Slot J.C."/>
            <person name="Sakamoto Y."/>
            <person name="Steenwyk J.L."/>
            <person name="Rokas A."/>
            <person name="Carro J."/>
            <person name="Camarero S."/>
            <person name="Ferreira P."/>
            <person name="Molpeceres G."/>
            <person name="Ruiz-Duenas F.J."/>
            <person name="Serrano A."/>
            <person name="Henrissat B."/>
            <person name="Drula E."/>
            <person name="Hughes K.W."/>
            <person name="Mata J.L."/>
            <person name="Ishikawa N.K."/>
            <person name="Vargas-Isla R."/>
            <person name="Ushijima S."/>
            <person name="Smith C.A."/>
            <person name="Ahrendt S."/>
            <person name="Andreopoulos W."/>
            <person name="He G."/>
            <person name="Labutti K."/>
            <person name="Lipzen A."/>
            <person name="Ng V."/>
            <person name="Sandor L."/>
            <person name="Barry K."/>
            <person name="Martinez A.T."/>
            <person name="Xiao Y."/>
            <person name="Gibbons J.G."/>
            <person name="Terashima K."/>
            <person name="Hibbett D.S."/>
            <person name="Grigoriev I.V."/>
        </authorList>
    </citation>
    <scope>NUCLEOTIDE SEQUENCE</scope>
    <source>
        <strain evidence="11">TFB10827</strain>
    </source>
</reference>
<dbReference type="PANTHER" id="PTHR48022">
    <property type="entry name" value="PLASTIDIC GLUCOSE TRANSPORTER 4"/>
    <property type="match status" value="1"/>
</dbReference>
<evidence type="ECO:0000313" key="12">
    <source>
        <dbReference type="Proteomes" id="UP001163828"/>
    </source>
</evidence>
<keyword evidence="4 9" id="KW-0812">Transmembrane</keyword>
<comment type="similarity">
    <text evidence="2 8">Belongs to the major facilitator superfamily. Sugar transporter (TC 2.A.1.1) family.</text>
</comment>
<feature type="transmembrane region" description="Helical" evidence="9">
    <location>
        <begin position="111"/>
        <end position="129"/>
    </location>
</feature>
<evidence type="ECO:0000256" key="1">
    <source>
        <dbReference type="ARBA" id="ARBA00004141"/>
    </source>
</evidence>
<feature type="transmembrane region" description="Helical" evidence="9">
    <location>
        <begin position="18"/>
        <end position="34"/>
    </location>
</feature>
<feature type="transmembrane region" description="Helical" evidence="9">
    <location>
        <begin position="174"/>
        <end position="194"/>
    </location>
</feature>
<keyword evidence="12" id="KW-1185">Reference proteome</keyword>
<dbReference type="PRINTS" id="PR00171">
    <property type="entry name" value="SUGRTRNSPORT"/>
</dbReference>
<organism evidence="11 12">
    <name type="scientific">Lentinula boryana</name>
    <dbReference type="NCBI Taxonomy" id="40481"/>
    <lineage>
        <taxon>Eukaryota</taxon>
        <taxon>Fungi</taxon>
        <taxon>Dikarya</taxon>
        <taxon>Basidiomycota</taxon>
        <taxon>Agaricomycotina</taxon>
        <taxon>Agaricomycetes</taxon>
        <taxon>Agaricomycetidae</taxon>
        <taxon>Agaricales</taxon>
        <taxon>Marasmiineae</taxon>
        <taxon>Omphalotaceae</taxon>
        <taxon>Lentinula</taxon>
    </lineage>
</organism>